<organism evidence="2 3">
    <name type="scientific">Hahella chejuensis (strain KCTC 2396)</name>
    <dbReference type="NCBI Taxonomy" id="349521"/>
    <lineage>
        <taxon>Bacteria</taxon>
        <taxon>Pseudomonadati</taxon>
        <taxon>Pseudomonadota</taxon>
        <taxon>Gammaproteobacteria</taxon>
        <taxon>Oceanospirillales</taxon>
        <taxon>Hahellaceae</taxon>
        <taxon>Hahella</taxon>
    </lineage>
</organism>
<evidence type="ECO:0000313" key="2">
    <source>
        <dbReference type="EMBL" id="ABC33533.1"/>
    </source>
</evidence>
<dbReference type="OrthoDB" id="5895265at2"/>
<dbReference type="EMBL" id="CP000155">
    <property type="protein sequence ID" value="ABC33533.1"/>
    <property type="molecule type" value="Genomic_DNA"/>
</dbReference>
<evidence type="ECO:0000313" key="3">
    <source>
        <dbReference type="Proteomes" id="UP000000238"/>
    </source>
</evidence>
<reference evidence="2 3" key="1">
    <citation type="journal article" date="2005" name="Nucleic Acids Res.">
        <title>Genomic blueprint of Hahella chejuensis, a marine microbe producing an algicidal agent.</title>
        <authorList>
            <person name="Jeong H."/>
            <person name="Yim J.H."/>
            <person name="Lee C."/>
            <person name="Choi S.-H."/>
            <person name="Park Y.K."/>
            <person name="Yoon S.H."/>
            <person name="Hur C.-G."/>
            <person name="Kang H.-Y."/>
            <person name="Kim D."/>
            <person name="Lee H.H."/>
            <person name="Park K.H."/>
            <person name="Park S.-H."/>
            <person name="Park H.-S."/>
            <person name="Lee H.K."/>
            <person name="Oh T.K."/>
            <person name="Kim J.F."/>
        </authorList>
    </citation>
    <scope>NUCLEOTIDE SEQUENCE [LARGE SCALE GENOMIC DNA]</scope>
    <source>
        <strain evidence="2 3">KCTC 2396</strain>
    </source>
</reference>
<gene>
    <name evidence="2" type="ordered locus">HCH_06916</name>
</gene>
<proteinExistence type="predicted"/>
<dbReference type="RefSeq" id="WP_011400583.1">
    <property type="nucleotide sequence ID" value="NC_007645.1"/>
</dbReference>
<keyword evidence="1" id="KW-0732">Signal</keyword>
<name>Q2S741_HAHCH</name>
<dbReference type="Proteomes" id="UP000000238">
    <property type="component" value="Chromosome"/>
</dbReference>
<evidence type="ECO:0000256" key="1">
    <source>
        <dbReference type="SAM" id="SignalP"/>
    </source>
</evidence>
<sequence length="130" mass="14532">MSDYTNHLRSNARNSGLALGLALCLTSTQGHAENAETPQVSVPLSRPAVLQSVSIQQDQLTFSVKSTGCTRRDDFRLLWDGPDLTVIRLKPDLCRKKAHWATFSLPLTDPRLREWETLYINNPLVVKSGN</sequence>
<protein>
    <submittedName>
        <fullName evidence="2">Uncharacterized protein</fullName>
    </submittedName>
</protein>
<dbReference type="KEGG" id="hch:HCH_06916"/>
<dbReference type="AlphaFoldDB" id="Q2S741"/>
<feature type="chain" id="PRO_5004215124" evidence="1">
    <location>
        <begin position="33"/>
        <end position="130"/>
    </location>
</feature>
<dbReference type="STRING" id="349521.HCH_06916"/>
<accession>Q2S741</accession>
<keyword evidence="3" id="KW-1185">Reference proteome</keyword>
<dbReference type="HOGENOM" id="CLU_1935097_0_0_6"/>
<feature type="signal peptide" evidence="1">
    <location>
        <begin position="1"/>
        <end position="32"/>
    </location>
</feature>